<reference evidence="6 7" key="1">
    <citation type="submission" date="2018-05" db="EMBL/GenBank/DDBJ databases">
        <title>Complete genome sequence of Arcticibacterium luteifluviistationis SM1504T, a cytophagaceae bacterium isolated from Arctic surface seawater.</title>
        <authorList>
            <person name="Li Y."/>
            <person name="Qin Q.-L."/>
        </authorList>
    </citation>
    <scope>NUCLEOTIDE SEQUENCE [LARGE SCALE GENOMIC DNA]</scope>
    <source>
        <strain evidence="6 7">SM1504</strain>
    </source>
</reference>
<accession>A0A2Z4G6N9</accession>
<dbReference type="InterPro" id="IPR013427">
    <property type="entry name" value="Haem-bd_dom_put"/>
</dbReference>
<dbReference type="InterPro" id="IPR013428">
    <property type="entry name" value="Membrane-bound_put_N"/>
</dbReference>
<proteinExistence type="predicted"/>
<dbReference type="InterPro" id="IPR036909">
    <property type="entry name" value="Cyt_c-like_dom_sf"/>
</dbReference>
<dbReference type="PANTHER" id="PTHR33546">
    <property type="entry name" value="LARGE, MULTIFUNCTIONAL SECRETED PROTEIN-RELATED"/>
    <property type="match status" value="1"/>
</dbReference>
<dbReference type="InterPro" id="IPR055557">
    <property type="entry name" value="DUF7133"/>
</dbReference>
<dbReference type="AlphaFoldDB" id="A0A2Z4G6N9"/>
<dbReference type="NCBIfam" id="TIGR02603">
    <property type="entry name" value="CxxCH_TIGR02603"/>
    <property type="match status" value="1"/>
</dbReference>
<dbReference type="PROSITE" id="PS51257">
    <property type="entry name" value="PROKAR_LIPOPROTEIN"/>
    <property type="match status" value="1"/>
</dbReference>
<dbReference type="KEGG" id="als:DJ013_00905"/>
<evidence type="ECO:0000256" key="1">
    <source>
        <dbReference type="ARBA" id="ARBA00022617"/>
    </source>
</evidence>
<evidence type="ECO:0000256" key="2">
    <source>
        <dbReference type="ARBA" id="ARBA00022723"/>
    </source>
</evidence>
<dbReference type="PROSITE" id="PS51007">
    <property type="entry name" value="CYTC"/>
    <property type="match status" value="1"/>
</dbReference>
<dbReference type="EMBL" id="CP029480">
    <property type="protein sequence ID" value="AWV96818.1"/>
    <property type="molecule type" value="Genomic_DNA"/>
</dbReference>
<dbReference type="NCBIfam" id="TIGR02604">
    <property type="entry name" value="Piru_Ver_Nterm"/>
    <property type="match status" value="1"/>
</dbReference>
<dbReference type="Gene3D" id="2.120.10.30">
    <property type="entry name" value="TolB, C-terminal domain"/>
    <property type="match status" value="1"/>
</dbReference>
<dbReference type="OrthoDB" id="9808161at2"/>
<dbReference type="Pfam" id="PF23500">
    <property type="entry name" value="DUF7133"/>
    <property type="match status" value="1"/>
</dbReference>
<evidence type="ECO:0000256" key="4">
    <source>
        <dbReference type="PROSITE-ProRule" id="PRU00433"/>
    </source>
</evidence>
<dbReference type="Gene3D" id="1.25.10.10">
    <property type="entry name" value="Leucine-rich Repeat Variant"/>
    <property type="match status" value="1"/>
</dbReference>
<dbReference type="InterPro" id="IPR016024">
    <property type="entry name" value="ARM-type_fold"/>
</dbReference>
<dbReference type="InterPro" id="IPR011042">
    <property type="entry name" value="6-blade_b-propeller_TolB-like"/>
</dbReference>
<dbReference type="Pfam" id="PF00034">
    <property type="entry name" value="Cytochrom_C"/>
    <property type="match status" value="1"/>
</dbReference>
<evidence type="ECO:0000313" key="7">
    <source>
        <dbReference type="Proteomes" id="UP000249873"/>
    </source>
</evidence>
<keyword evidence="3 4" id="KW-0408">Iron</keyword>
<dbReference type="GO" id="GO:0020037">
    <property type="term" value="F:heme binding"/>
    <property type="evidence" value="ECO:0007669"/>
    <property type="project" value="InterPro"/>
</dbReference>
<keyword evidence="1 4" id="KW-0349">Heme</keyword>
<evidence type="ECO:0000256" key="3">
    <source>
        <dbReference type="ARBA" id="ARBA00023004"/>
    </source>
</evidence>
<keyword evidence="2 4" id="KW-0479">Metal-binding</keyword>
<dbReference type="SUPFAM" id="SSF46626">
    <property type="entry name" value="Cytochrome c"/>
    <property type="match status" value="1"/>
</dbReference>
<dbReference type="GO" id="GO:0046872">
    <property type="term" value="F:metal ion binding"/>
    <property type="evidence" value="ECO:0007669"/>
    <property type="project" value="UniProtKB-KW"/>
</dbReference>
<keyword evidence="7" id="KW-1185">Reference proteome</keyword>
<dbReference type="SUPFAM" id="SSF48371">
    <property type="entry name" value="ARM repeat"/>
    <property type="match status" value="1"/>
</dbReference>
<dbReference type="Gene3D" id="1.10.760.10">
    <property type="entry name" value="Cytochrome c-like domain"/>
    <property type="match status" value="1"/>
</dbReference>
<feature type="domain" description="Cytochrome c" evidence="5">
    <location>
        <begin position="925"/>
        <end position="1058"/>
    </location>
</feature>
<evidence type="ECO:0000259" key="5">
    <source>
        <dbReference type="PROSITE" id="PS51007"/>
    </source>
</evidence>
<dbReference type="PANTHER" id="PTHR33546:SF1">
    <property type="entry name" value="LARGE, MULTIFUNCTIONAL SECRETED PROTEIN"/>
    <property type="match status" value="1"/>
</dbReference>
<evidence type="ECO:0000313" key="6">
    <source>
        <dbReference type="EMBL" id="AWV96818.1"/>
    </source>
</evidence>
<dbReference type="Pfam" id="PF13646">
    <property type="entry name" value="HEAT_2"/>
    <property type="match status" value="1"/>
</dbReference>
<dbReference type="InterPro" id="IPR011989">
    <property type="entry name" value="ARM-like"/>
</dbReference>
<protein>
    <recommendedName>
        <fullName evidence="5">Cytochrome c domain-containing protein</fullName>
    </recommendedName>
</protein>
<dbReference type="GO" id="GO:0009055">
    <property type="term" value="F:electron transfer activity"/>
    <property type="evidence" value="ECO:0007669"/>
    <property type="project" value="InterPro"/>
</dbReference>
<dbReference type="SUPFAM" id="SSF50952">
    <property type="entry name" value="Soluble quinoprotein glucose dehydrogenase"/>
    <property type="match status" value="1"/>
</dbReference>
<dbReference type="Proteomes" id="UP000249873">
    <property type="component" value="Chromosome"/>
</dbReference>
<dbReference type="InterPro" id="IPR011041">
    <property type="entry name" value="Quinoprot_gluc/sorb_DH_b-prop"/>
</dbReference>
<sequence>MNIKNLALATGVAFCLIIGCKKMASKSDSEIKKEVALDKKTQSTRTEANSPEKELAGFQVPEGFVVELVASEKDGIVNPIDMTFDDAGRLWTQTGSMYPLDPVANIKWQDLLKLMDSPEAQESDPNFKRILDLYRGITKGDDKILVLSDLYGSSKVKTNVWADGLAIPQSILPYKNGAYVAQGSELFFLSDSDNDGKADARTPLFEGFGFTDTHTMSHTLVRGPGDWIHFSQGALNKGEIKSVLSGVKVRIDYSKIARFSLDAHKLELVNAGLNNIWGFQLRGNGQWYGTEANDQGYSIAPMENGTSFPGIGNQRLRPYQPWIPRLHDFRVGGTGISGLAFADDNSGSFPDQWKDVAFLANPIASNINAVRIIRNNDGSITAKHLPDFLTSTDDWFRPVNMEFGPDGCLYIADWYNKIVSHNELPTSHPDRDKTHGRIWRVRHESQKTREIPNFYEVQTDELVAYLKSPSLWAKRAAWHQISDRPKEETKVLFKDLLAIVSDTSQDEITRILGLWSLEGIRHYDATLISSLLNSNSDNLRREAVRSLASFSINTDDLASLLEKVSEDPNPMVRSQVLRTLEEIGKANSKTIAILIKACKPELGGNSLGGSYERLFERYLARKTLEKYPKELFAFINSTEVNQLPAKNVIWASQALPEKEQREHVFLDFSKRAGYTSFDESTFVMVANMLNNPAIYHEVEPILGAENGAEALLSMTIKNLDQVKSVELGKILQKPIQFLLSSDEESKQYLGLKAVSLLNTPNVREDILALSKKNTDAKTMSLVISVLENNAELNTKELSEFTKNETLDQSTRALAARALAKGDIALATSLLNEWLPPLNQSQQLEITKIVSASKQGSKALIELLKANIIDQSAFDLSSAERLHNSDIKDEVGSALLEAVILRVEGEKKEFKANLEKFLVIAQNGNGDPKKGKELFQTCLMCHRVGNNGQNIAPALDGSAKRENEALLTAILNPDAAVESSYAMYRLVQKDGNSLEGYLSKKDDKGTTIAFMGGSTLFVSKDEIKTEGFLGGRSFMPKGLINNYSDEQAADLLAFIKTLK</sequence>
<name>A0A2Z4G6N9_9BACT</name>
<dbReference type="InterPro" id="IPR009056">
    <property type="entry name" value="Cyt_c-like_dom"/>
</dbReference>
<organism evidence="6 7">
    <name type="scientific">Arcticibacterium luteifluviistationis</name>
    <dbReference type="NCBI Taxonomy" id="1784714"/>
    <lineage>
        <taxon>Bacteria</taxon>
        <taxon>Pseudomonadati</taxon>
        <taxon>Bacteroidota</taxon>
        <taxon>Cytophagia</taxon>
        <taxon>Cytophagales</taxon>
        <taxon>Leadbetterellaceae</taxon>
        <taxon>Arcticibacterium</taxon>
    </lineage>
</organism>
<gene>
    <name evidence="6" type="ORF">DJ013_00905</name>
</gene>